<evidence type="ECO:0000313" key="3">
    <source>
        <dbReference type="Proteomes" id="UP000521313"/>
    </source>
</evidence>
<organism evidence="1 3">
    <name type="scientific">Faecalicoccus acidiformans</name>
    <dbReference type="NCBI Taxonomy" id="915173"/>
    <lineage>
        <taxon>Bacteria</taxon>
        <taxon>Bacillati</taxon>
        <taxon>Bacillota</taxon>
        <taxon>Erysipelotrichia</taxon>
        <taxon>Erysipelotrichales</taxon>
        <taxon>Erysipelotrichaceae</taxon>
        <taxon>Faecalicoccus</taxon>
    </lineage>
</organism>
<proteinExistence type="predicted"/>
<comment type="caution">
    <text evidence="1">The sequence shown here is derived from an EMBL/GenBank/DDBJ whole genome shotgun (WGS) entry which is preliminary data.</text>
</comment>
<reference evidence="2" key="2">
    <citation type="submission" date="2020-08" db="EMBL/GenBank/DDBJ databases">
        <authorList>
            <person name="Cejkova D."/>
            <person name="Kubasova T."/>
            <person name="Jahodarova E."/>
            <person name="Rychlik I."/>
        </authorList>
    </citation>
    <scope>NUCLEOTIDE SEQUENCE</scope>
    <source>
        <strain evidence="2">An423</strain>
    </source>
</reference>
<dbReference type="Pfam" id="PF06013">
    <property type="entry name" value="WXG100"/>
    <property type="match status" value="1"/>
</dbReference>
<dbReference type="Proteomes" id="UP000521313">
    <property type="component" value="Unassembled WGS sequence"/>
</dbReference>
<evidence type="ECO:0000313" key="2">
    <source>
        <dbReference type="EMBL" id="MBM6830693.1"/>
    </source>
</evidence>
<dbReference type="AlphaFoldDB" id="A0A7W8FXV9"/>
<gene>
    <name evidence="2" type="ORF">H5982_01025</name>
    <name evidence="1" type="ORF">HNQ43_000809</name>
</gene>
<accession>A0A7W8FXV9</accession>
<dbReference type="InterPro" id="IPR010310">
    <property type="entry name" value="T7SS_ESAT-6-like"/>
</dbReference>
<dbReference type="Gene3D" id="1.10.287.1060">
    <property type="entry name" value="ESAT-6-like"/>
    <property type="match status" value="1"/>
</dbReference>
<reference evidence="2 4" key="3">
    <citation type="journal article" date="2021" name="Sci. Rep.">
        <title>The distribution of antibiotic resistance genes in chicken gut microbiota commensals.</title>
        <authorList>
            <person name="Juricova H."/>
            <person name="Matiasovicova J."/>
            <person name="Kubasova T."/>
            <person name="Cejkova D."/>
            <person name="Rychlik I."/>
        </authorList>
    </citation>
    <scope>NUCLEOTIDE SEQUENCE [LARGE SCALE GENOMIC DNA]</scope>
    <source>
        <strain evidence="2 4">An423</strain>
    </source>
</reference>
<name>A0A7W8FXV9_9FIRM</name>
<dbReference type="Proteomes" id="UP000775500">
    <property type="component" value="Unassembled WGS sequence"/>
</dbReference>
<keyword evidence="4" id="KW-1185">Reference proteome</keyword>
<dbReference type="EMBL" id="JACHHD010000006">
    <property type="protein sequence ID" value="MBB5184766.1"/>
    <property type="molecule type" value="Genomic_DNA"/>
</dbReference>
<protein>
    <submittedName>
        <fullName evidence="1">WXG100 family type VII secretion target</fullName>
    </submittedName>
</protein>
<dbReference type="InterPro" id="IPR036689">
    <property type="entry name" value="ESAT-6-like_sf"/>
</dbReference>
<dbReference type="EMBL" id="JACJLU010000001">
    <property type="protein sequence ID" value="MBM6830693.1"/>
    <property type="molecule type" value="Genomic_DNA"/>
</dbReference>
<dbReference type="SUPFAM" id="SSF140453">
    <property type="entry name" value="EsxAB dimer-like"/>
    <property type="match status" value="1"/>
</dbReference>
<evidence type="ECO:0000313" key="4">
    <source>
        <dbReference type="Proteomes" id="UP000775500"/>
    </source>
</evidence>
<evidence type="ECO:0000313" key="1">
    <source>
        <dbReference type="EMBL" id="MBB5184766.1"/>
    </source>
</evidence>
<sequence length="96" mass="11328">MSSLHISSQEVFDYANQLKTMNQNVQALFHDIQKRMHQIESIWQSPASMRLMEQFQQLDPVFRSYVEALDQYAIFLDQTAQTYQENEQILSQGIQV</sequence>
<dbReference type="RefSeq" id="WP_183375032.1">
    <property type="nucleotide sequence ID" value="NZ_CALVCN010000001.1"/>
</dbReference>
<reference evidence="1 3" key="1">
    <citation type="submission" date="2020-08" db="EMBL/GenBank/DDBJ databases">
        <title>Genomic Encyclopedia of Type Strains, Phase IV (KMG-IV): sequencing the most valuable type-strain genomes for metagenomic binning, comparative biology and taxonomic classification.</title>
        <authorList>
            <person name="Goeker M."/>
        </authorList>
    </citation>
    <scope>NUCLEOTIDE SEQUENCE [LARGE SCALE GENOMIC DNA]</scope>
    <source>
        <strain evidence="1 3">DSM 26963</strain>
    </source>
</reference>